<gene>
    <name evidence="7" type="ORF">F2Q65_11620</name>
</gene>
<evidence type="ECO:0000256" key="1">
    <source>
        <dbReference type="ARBA" id="ARBA00004370"/>
    </source>
</evidence>
<dbReference type="SUPFAM" id="SSF58104">
    <property type="entry name" value="Methyl-accepting chemotaxis protein (MCP) signaling domain"/>
    <property type="match status" value="1"/>
</dbReference>
<evidence type="ECO:0000256" key="2">
    <source>
        <dbReference type="ARBA" id="ARBA00023224"/>
    </source>
</evidence>
<evidence type="ECO:0000256" key="4">
    <source>
        <dbReference type="PROSITE-ProRule" id="PRU00284"/>
    </source>
</evidence>
<evidence type="ECO:0000259" key="6">
    <source>
        <dbReference type="PROSITE" id="PS50111"/>
    </source>
</evidence>
<dbReference type="InterPro" id="IPR004090">
    <property type="entry name" value="Chemotax_Me-accpt_rcpt"/>
</dbReference>
<dbReference type="PRINTS" id="PR00260">
    <property type="entry name" value="CHEMTRNSDUCR"/>
</dbReference>
<dbReference type="GO" id="GO:0016020">
    <property type="term" value="C:membrane"/>
    <property type="evidence" value="ECO:0007669"/>
    <property type="project" value="UniProtKB-SubCell"/>
</dbReference>
<feature type="domain" description="Methyl-accepting transducer" evidence="6">
    <location>
        <begin position="216"/>
        <end position="452"/>
    </location>
</feature>
<dbReference type="Pfam" id="PF00015">
    <property type="entry name" value="MCPsignal"/>
    <property type="match status" value="1"/>
</dbReference>
<dbReference type="GO" id="GO:0006935">
    <property type="term" value="P:chemotaxis"/>
    <property type="evidence" value="ECO:0007669"/>
    <property type="project" value="InterPro"/>
</dbReference>
<sequence>MAKKLKLSRRIVLGYMVPCIVFTIAVVAIYLEALNLERTQAEIGRASAIVDHGLKLQLDALELQRAARGMLLAPDAALQAAYEQSRQRADAELGVLQTLVKDAAQGETLQQIGELTRTIAETTRRQMELVQAGQVQEARDLFQRGRSEEIFQSLKDLHQQFNQREQEILATLEARGAAQLEHLILSAWYGLGIALMISIGAALVIARRVTADLSQLVAVVASSSAEIAATTEQHEGAMTQQASAVTETTATVEEMVSSARINAEHAESATESAGQVQGTTNEGLALVTQNEHDMGVMEETMTRIAQQIIGLSEQAGQIGEIARVVGELAAETNMLALNAAVEAARAGEQGRGFAVVASEIRKLADQSKKSVERANQIVSDIQNATNGIVMAVEEGSKTTHATAESARQASDAFEKVSQLADAVHQNAQQVLLNSKQQAVALAQIDIAMKNISNGAREMSAGTLQVREGMARLSGVADELRGLL</sequence>
<keyword evidence="8" id="KW-1185">Reference proteome</keyword>
<dbReference type="Proteomes" id="UP000322981">
    <property type="component" value="Unassembled WGS sequence"/>
</dbReference>
<evidence type="ECO:0000313" key="8">
    <source>
        <dbReference type="Proteomes" id="UP000322981"/>
    </source>
</evidence>
<comment type="caution">
    <text evidence="7">The sequence shown here is derived from an EMBL/GenBank/DDBJ whole genome shotgun (WGS) entry which is preliminary data.</text>
</comment>
<dbReference type="InterPro" id="IPR004089">
    <property type="entry name" value="MCPsignal_dom"/>
</dbReference>
<protein>
    <recommendedName>
        <fullName evidence="6">Methyl-accepting transducer domain-containing protein</fullName>
    </recommendedName>
</protein>
<comment type="subcellular location">
    <subcellularLocation>
        <location evidence="1">Membrane</location>
    </subcellularLocation>
</comment>
<evidence type="ECO:0000256" key="5">
    <source>
        <dbReference type="SAM" id="Phobius"/>
    </source>
</evidence>
<evidence type="ECO:0000313" key="7">
    <source>
        <dbReference type="EMBL" id="KAA6184616.1"/>
    </source>
</evidence>
<dbReference type="GO" id="GO:0007165">
    <property type="term" value="P:signal transduction"/>
    <property type="evidence" value="ECO:0007669"/>
    <property type="project" value="UniProtKB-KW"/>
</dbReference>
<dbReference type="OrthoDB" id="2489132at2"/>
<dbReference type="SMART" id="SM00283">
    <property type="entry name" value="MA"/>
    <property type="match status" value="1"/>
</dbReference>
<feature type="transmembrane region" description="Helical" evidence="5">
    <location>
        <begin position="12"/>
        <end position="31"/>
    </location>
</feature>
<name>A0A5M8FLM7_9GAMM</name>
<proteinExistence type="inferred from homology"/>
<dbReference type="GO" id="GO:0004888">
    <property type="term" value="F:transmembrane signaling receptor activity"/>
    <property type="evidence" value="ECO:0007669"/>
    <property type="project" value="InterPro"/>
</dbReference>
<dbReference type="PANTHER" id="PTHR32089">
    <property type="entry name" value="METHYL-ACCEPTING CHEMOTAXIS PROTEIN MCPB"/>
    <property type="match status" value="1"/>
</dbReference>
<dbReference type="AlphaFoldDB" id="A0A5M8FLM7"/>
<keyword evidence="5" id="KW-0472">Membrane</keyword>
<dbReference type="InterPro" id="IPR007891">
    <property type="entry name" value="CHASE3"/>
</dbReference>
<dbReference type="EMBL" id="VWXX01000017">
    <property type="protein sequence ID" value="KAA6184616.1"/>
    <property type="molecule type" value="Genomic_DNA"/>
</dbReference>
<accession>A0A5M8FLM7</accession>
<keyword evidence="5" id="KW-1133">Transmembrane helix</keyword>
<dbReference type="PROSITE" id="PS50111">
    <property type="entry name" value="CHEMOTAXIS_TRANSDUC_2"/>
    <property type="match status" value="1"/>
</dbReference>
<dbReference type="Pfam" id="PF05227">
    <property type="entry name" value="CHASE3"/>
    <property type="match status" value="1"/>
</dbReference>
<evidence type="ECO:0000256" key="3">
    <source>
        <dbReference type="ARBA" id="ARBA00029447"/>
    </source>
</evidence>
<keyword evidence="5" id="KW-0812">Transmembrane</keyword>
<dbReference type="RefSeq" id="WP_150093550.1">
    <property type="nucleotide sequence ID" value="NZ_JBFUOH010000035.1"/>
</dbReference>
<reference evidence="7 8" key="1">
    <citation type="submission" date="2019-09" db="EMBL/GenBank/DDBJ databases">
        <title>Whole-genome sequence of the purple sulfur bacterium Thiohalocapsa marina DSM 19078.</title>
        <authorList>
            <person name="Kyndt J.A."/>
            <person name="Meyer T.E."/>
        </authorList>
    </citation>
    <scope>NUCLEOTIDE SEQUENCE [LARGE SCALE GENOMIC DNA]</scope>
    <source>
        <strain evidence="7 8">DSM 19078</strain>
    </source>
</reference>
<dbReference type="Gene3D" id="1.10.287.950">
    <property type="entry name" value="Methyl-accepting chemotaxis protein"/>
    <property type="match status" value="1"/>
</dbReference>
<comment type="similarity">
    <text evidence="3">Belongs to the methyl-accepting chemotaxis (MCP) protein family.</text>
</comment>
<keyword evidence="2 4" id="KW-0807">Transducer</keyword>
<organism evidence="7 8">
    <name type="scientific">Thiohalocapsa marina</name>
    <dbReference type="NCBI Taxonomy" id="424902"/>
    <lineage>
        <taxon>Bacteria</taxon>
        <taxon>Pseudomonadati</taxon>
        <taxon>Pseudomonadota</taxon>
        <taxon>Gammaproteobacteria</taxon>
        <taxon>Chromatiales</taxon>
        <taxon>Chromatiaceae</taxon>
        <taxon>Thiohalocapsa</taxon>
    </lineage>
</organism>
<dbReference type="PANTHER" id="PTHR32089:SF112">
    <property type="entry name" value="LYSOZYME-LIKE PROTEIN-RELATED"/>
    <property type="match status" value="1"/>
</dbReference>
<feature type="transmembrane region" description="Helical" evidence="5">
    <location>
        <begin position="187"/>
        <end position="206"/>
    </location>
</feature>